<comment type="similarity">
    <text evidence="5">Belongs to the CCDC47 family.</text>
</comment>
<feature type="compositionally biased region" description="Basic residues" evidence="8">
    <location>
        <begin position="504"/>
        <end position="520"/>
    </location>
</feature>
<evidence type="ECO:0000256" key="4">
    <source>
        <dbReference type="ARBA" id="ARBA00034697"/>
    </source>
</evidence>
<reference evidence="16" key="1">
    <citation type="submission" date="2021-02" db="EMBL/GenBank/DDBJ databases">
        <authorList>
            <person name="Nowell W R."/>
        </authorList>
    </citation>
    <scope>NUCLEOTIDE SEQUENCE</scope>
</reference>
<evidence type="ECO:0000256" key="9">
    <source>
        <dbReference type="SAM" id="SignalP"/>
    </source>
</evidence>
<evidence type="ECO:0000256" key="1">
    <source>
        <dbReference type="ARBA" id="ARBA00022692"/>
    </source>
</evidence>
<evidence type="ECO:0000313" key="11">
    <source>
        <dbReference type="EMBL" id="CAF3200350.1"/>
    </source>
</evidence>
<dbReference type="EMBL" id="CAJOBR010000830">
    <property type="protein sequence ID" value="CAF4551336.1"/>
    <property type="molecule type" value="Genomic_DNA"/>
</dbReference>
<evidence type="ECO:0000313" key="19">
    <source>
        <dbReference type="EMBL" id="CAF4551336.1"/>
    </source>
</evidence>
<dbReference type="Proteomes" id="UP000663833">
    <property type="component" value="Unassembled WGS sequence"/>
</dbReference>
<dbReference type="Proteomes" id="UP000663825">
    <property type="component" value="Unassembled WGS sequence"/>
</dbReference>
<feature type="compositionally biased region" description="Basic and acidic residues" evidence="8">
    <location>
        <begin position="470"/>
        <end position="503"/>
    </location>
</feature>
<organism evidence="16 20">
    <name type="scientific">Rotaria socialis</name>
    <dbReference type="NCBI Taxonomy" id="392032"/>
    <lineage>
        <taxon>Eukaryota</taxon>
        <taxon>Metazoa</taxon>
        <taxon>Spiralia</taxon>
        <taxon>Gnathifera</taxon>
        <taxon>Rotifera</taxon>
        <taxon>Eurotatoria</taxon>
        <taxon>Bdelloidea</taxon>
        <taxon>Philodinida</taxon>
        <taxon>Philodinidae</taxon>
        <taxon>Rotaria</taxon>
    </lineage>
</organism>
<dbReference type="Proteomes" id="UP000663848">
    <property type="component" value="Unassembled WGS sequence"/>
</dbReference>
<dbReference type="Proteomes" id="UP000663869">
    <property type="component" value="Unassembled WGS sequence"/>
</dbReference>
<keyword evidence="1" id="KW-0812">Transmembrane</keyword>
<feature type="region of interest" description="Disordered" evidence="8">
    <location>
        <begin position="460"/>
        <end position="520"/>
    </location>
</feature>
<dbReference type="GO" id="GO:0030867">
    <property type="term" value="C:rough endoplasmic reticulum membrane"/>
    <property type="evidence" value="ECO:0007669"/>
    <property type="project" value="UniProtKB-SubCell"/>
</dbReference>
<feature type="chain" id="PRO_5044132665" description="PAT complex subunit CCDC47" evidence="9">
    <location>
        <begin position="24"/>
        <end position="520"/>
    </location>
</feature>
<evidence type="ECO:0000313" key="15">
    <source>
        <dbReference type="EMBL" id="CAF4186674.1"/>
    </source>
</evidence>
<accession>A0A820LTP3</accession>
<dbReference type="Pfam" id="PF07946">
    <property type="entry name" value="CCDC47"/>
    <property type="match status" value="1"/>
</dbReference>
<feature type="region of interest" description="Disordered" evidence="8">
    <location>
        <begin position="354"/>
        <end position="383"/>
    </location>
</feature>
<evidence type="ECO:0000256" key="6">
    <source>
        <dbReference type="ARBA" id="ARBA00034875"/>
    </source>
</evidence>
<feature type="region of interest" description="Disordered" evidence="8">
    <location>
        <begin position="42"/>
        <end position="94"/>
    </location>
</feature>
<evidence type="ECO:0000313" key="10">
    <source>
        <dbReference type="EMBL" id="CAF3096370.1"/>
    </source>
</evidence>
<evidence type="ECO:0000313" key="12">
    <source>
        <dbReference type="EMBL" id="CAF3321920.1"/>
    </source>
</evidence>
<feature type="signal peptide" evidence="9">
    <location>
        <begin position="1"/>
        <end position="23"/>
    </location>
</feature>
<evidence type="ECO:0000313" key="16">
    <source>
        <dbReference type="EMBL" id="CAF4362983.1"/>
    </source>
</evidence>
<gene>
    <name evidence="12" type="ORF">FME351_LOCUS1461</name>
    <name evidence="13" type="ORF">GRG538_LOCUS24560</name>
    <name evidence="15" type="ORF">HFQ381_LOCUS6578</name>
    <name evidence="14" type="ORF">KIK155_LOCUS27531</name>
    <name evidence="11" type="ORF">LUA448_LOCUS2171</name>
    <name evidence="19" type="ORF">QYT958_LOCUS8326</name>
    <name evidence="10" type="ORF">TIS948_LOCUS6710</name>
    <name evidence="18" type="ORF">TOA249_LOCUS5924</name>
    <name evidence="16" type="ORF">TSG867_LOCUS10348</name>
    <name evidence="17" type="ORF">UJA718_LOCUS26930</name>
</gene>
<dbReference type="EMBL" id="CAJNYT010004142">
    <property type="protein sequence ID" value="CAF3638764.1"/>
    <property type="molecule type" value="Genomic_DNA"/>
</dbReference>
<dbReference type="PANTHER" id="PTHR12883:SF0">
    <property type="entry name" value="PAT COMPLEX SUBUNIT CCDC47"/>
    <property type="match status" value="1"/>
</dbReference>
<evidence type="ECO:0000313" key="21">
    <source>
        <dbReference type="Proteomes" id="UP000663873"/>
    </source>
</evidence>
<dbReference type="Proteomes" id="UP000663851">
    <property type="component" value="Unassembled WGS sequence"/>
</dbReference>
<feature type="compositionally biased region" description="Polar residues" evidence="8">
    <location>
        <begin position="51"/>
        <end position="88"/>
    </location>
</feature>
<dbReference type="InterPro" id="IPR012879">
    <property type="entry name" value="CCDC47"/>
</dbReference>
<evidence type="ECO:0000256" key="2">
    <source>
        <dbReference type="ARBA" id="ARBA00022989"/>
    </source>
</evidence>
<dbReference type="EMBL" id="CAJOBO010000299">
    <property type="protein sequence ID" value="CAF4186674.1"/>
    <property type="molecule type" value="Genomic_DNA"/>
</dbReference>
<dbReference type="Proteomes" id="UP000663838">
    <property type="component" value="Unassembled WGS sequence"/>
</dbReference>
<dbReference type="PANTHER" id="PTHR12883">
    <property type="entry name" value="ADIPOCYTE-SPECIFIC PROTEIN 4-RELATED"/>
    <property type="match status" value="1"/>
</dbReference>
<dbReference type="Proteomes" id="UP000663873">
    <property type="component" value="Unassembled WGS sequence"/>
</dbReference>
<dbReference type="EMBL" id="CAJOBS010000245">
    <property type="protein sequence ID" value="CAF4533667.1"/>
    <property type="molecule type" value="Genomic_DNA"/>
</dbReference>
<keyword evidence="2" id="KW-1133">Transmembrane helix</keyword>
<dbReference type="Proteomes" id="UP000663865">
    <property type="component" value="Unassembled WGS sequence"/>
</dbReference>
<sequence length="520" mass="60116">MRTSVTVFFILLNILLCFVWSAAKKIHDEEFSEFDDFDEDEFVAETPSPPGASQLSSKTQFNQPDQTKNEGLSQPSMSKTTEQTTHDSVTIDDDDDDDLMFDEEEFEATDLFSSAPTPDFKIAEVPANLTGNRWESYHCEAIMILVLLSYLINFLIGRSKNARLAATIYNSQRDLLERKFSLVGDNGQTQTTKSTDEQIDNDVVSNNIHKESESLYVLWCSGRTSLESMLIEMRFIKRQCLFNSLAALIKSLNDMIIYTIDYSKDDMETFVFCLAKKRSAVKLHRDMNDLSQFCSERKNAEKHRLSGNYQILSEISEVSKIIIDNRVGDFINKFPDALEYIHISDQYTGMKIQNDNQQSSSSQPSNNGTTVGSNGVSATQQQDALNLSERSVRRVLIVAFNLIPSNDRSLQITTETVINDYSRFVLHLADHVGLFRFTSKESKVKTLKNRQRIEEQFLKNVNQQRQEQAQQRREEKRRAEKEKIMQSDDPDKQRKWEEKEYKREMKRRQPKMKQMKIKSM</sequence>
<comment type="caution">
    <text evidence="16">The sequence shown here is derived from an EMBL/GenBank/DDBJ whole genome shotgun (WGS) entry which is preliminary data.</text>
</comment>
<dbReference type="EMBL" id="CAJOBQ010000472">
    <property type="protein sequence ID" value="CAF4362983.1"/>
    <property type="molecule type" value="Genomic_DNA"/>
</dbReference>
<dbReference type="EMBL" id="CAJNYV010004999">
    <property type="protein sequence ID" value="CAF3714105.1"/>
    <property type="molecule type" value="Genomic_DNA"/>
</dbReference>
<evidence type="ECO:0000313" key="17">
    <source>
        <dbReference type="EMBL" id="CAF4510062.1"/>
    </source>
</evidence>
<dbReference type="OrthoDB" id="10039147at2759"/>
<protein>
    <recommendedName>
        <fullName evidence="6">PAT complex subunit CCDC47</fullName>
    </recommendedName>
    <alternativeName>
        <fullName evidence="7">Coiled-coil domain-containing protein 47</fullName>
    </alternativeName>
</protein>
<feature type="compositionally biased region" description="Polar residues" evidence="8">
    <location>
        <begin position="368"/>
        <end position="383"/>
    </location>
</feature>
<evidence type="ECO:0000256" key="7">
    <source>
        <dbReference type="ARBA" id="ARBA00034902"/>
    </source>
</evidence>
<evidence type="ECO:0000313" key="18">
    <source>
        <dbReference type="EMBL" id="CAF4533667.1"/>
    </source>
</evidence>
<dbReference type="Proteomes" id="UP000663872">
    <property type="component" value="Unassembled WGS sequence"/>
</dbReference>
<keyword evidence="9" id="KW-0732">Signal</keyword>
<evidence type="ECO:0000256" key="3">
    <source>
        <dbReference type="ARBA" id="ARBA00023136"/>
    </source>
</evidence>
<dbReference type="EMBL" id="CAJNYU010000032">
    <property type="protein sequence ID" value="CAF3321920.1"/>
    <property type="molecule type" value="Genomic_DNA"/>
</dbReference>
<evidence type="ECO:0000256" key="8">
    <source>
        <dbReference type="SAM" id="MobiDB-lite"/>
    </source>
</evidence>
<dbReference type="EMBL" id="CAJNXB010000774">
    <property type="protein sequence ID" value="CAF3096370.1"/>
    <property type="molecule type" value="Genomic_DNA"/>
</dbReference>
<dbReference type="GO" id="GO:0005509">
    <property type="term" value="F:calcium ion binding"/>
    <property type="evidence" value="ECO:0007669"/>
    <property type="project" value="InterPro"/>
</dbReference>
<proteinExistence type="inferred from homology"/>
<dbReference type="EMBL" id="CAJNYD010000057">
    <property type="protein sequence ID" value="CAF3200350.1"/>
    <property type="molecule type" value="Genomic_DNA"/>
</dbReference>
<dbReference type="Proteomes" id="UP000663862">
    <property type="component" value="Unassembled WGS sequence"/>
</dbReference>
<keyword evidence="21" id="KW-1185">Reference proteome</keyword>
<keyword evidence="3" id="KW-0472">Membrane</keyword>
<feature type="compositionally biased region" description="Low complexity" evidence="8">
    <location>
        <begin position="354"/>
        <end position="367"/>
    </location>
</feature>
<evidence type="ECO:0000313" key="20">
    <source>
        <dbReference type="Proteomes" id="UP000663862"/>
    </source>
</evidence>
<dbReference type="GO" id="GO:0032469">
    <property type="term" value="P:endoplasmic reticulum calcium ion homeostasis"/>
    <property type="evidence" value="ECO:0007669"/>
    <property type="project" value="InterPro"/>
</dbReference>
<evidence type="ECO:0000256" key="5">
    <source>
        <dbReference type="ARBA" id="ARBA00034746"/>
    </source>
</evidence>
<name>A0A820LTP3_9BILA</name>
<evidence type="ECO:0000313" key="13">
    <source>
        <dbReference type="EMBL" id="CAF3638764.1"/>
    </source>
</evidence>
<comment type="subcellular location">
    <subcellularLocation>
        <location evidence="4">Rough endoplasmic reticulum membrane</location>
        <topology evidence="4">Single-pass type I membrane protein</topology>
    </subcellularLocation>
</comment>
<evidence type="ECO:0000313" key="14">
    <source>
        <dbReference type="EMBL" id="CAF3714105.1"/>
    </source>
</evidence>
<dbReference type="AlphaFoldDB" id="A0A820LTP3"/>
<dbReference type="EMBL" id="CAJOBP010007229">
    <property type="protein sequence ID" value="CAF4510062.1"/>
    <property type="molecule type" value="Genomic_DNA"/>
</dbReference>